<dbReference type="Pfam" id="PF00563">
    <property type="entry name" value="EAL"/>
    <property type="match status" value="1"/>
</dbReference>
<dbReference type="InterPro" id="IPR043128">
    <property type="entry name" value="Rev_trsase/Diguanyl_cyclase"/>
</dbReference>
<evidence type="ECO:0000313" key="5">
    <source>
        <dbReference type="Proteomes" id="UP001223547"/>
    </source>
</evidence>
<dbReference type="SMART" id="SM00052">
    <property type="entry name" value="EAL"/>
    <property type="match status" value="1"/>
</dbReference>
<sequence length="757" mass="85337">MTTLKRNIWTLFWLVYAGGLVLLIALVSSSWNTTIDRYERHHESRVEFFAQSVANILGTQELVLDVVGRELLRRNRFPVEPQALPLLDSAMKSSPSLAGLGLARPNGQLIALSSNINMDRLPNLLESERTRPSFQQALMEEKMILGRTYFFEPLGEWIIPVRKALRNDAGEVLAVMTAGIRIEGEHGIFSSDRPNEDDESLMLFRERDGYLQFLSREDVGPEVYSTVRRPDDQIRADTERLERESGKSIEAIKRDADIVIYYSERDSGTYLGAAVYDSRFELWVISESDMAGVLREFFRQLAIFVGLFVVISALLYYLFSLIDRVEKKRRDQLFHQSRHDDLTGLMNRVGLIDEIHARIDARRPFCIALVDIDNFRGINDRFGQDFGDRVLADWSRCLRQAAGEDSVVASLGGDEFAVVAGVSDEQQVYEYCQSLLTETGSCVLSGALNMQIGASIGAAIFPANGDSFSSIVRSAHLALHKAKKNRNDVCLFQSDIETRYLRRVHIEQRLRGALEPHLITMAYQAQVDAKGRVVGMEALARWYDDELGYVPPNEFVSVAEASGLMVQLGNYVLDRSLEDFSTLPRQKAFPLELSVNISVLQFMQPGFAETVLEKLRQNHMAPNELTLEITETMFMSRQSTILPVLNQLRDSGIRLSMDDFGTGYSSLSLLRSLPIDELKVDKTFVDSINEDKQARKMVESIVAIARNHELELVAEGVESQEQADTLIAIGCQRFQGFFFGRPVPIGDVRELLTASVE</sequence>
<dbReference type="SUPFAM" id="SSF55073">
    <property type="entry name" value="Nucleotide cyclase"/>
    <property type="match status" value="1"/>
</dbReference>
<evidence type="ECO:0000256" key="1">
    <source>
        <dbReference type="SAM" id="Phobius"/>
    </source>
</evidence>
<dbReference type="InterPro" id="IPR001633">
    <property type="entry name" value="EAL_dom"/>
</dbReference>
<dbReference type="InterPro" id="IPR000160">
    <property type="entry name" value="GGDEF_dom"/>
</dbReference>
<organism evidence="4 5">
    <name type="scientific">Marinobacter albus</name>
    <dbReference type="NCBI Taxonomy" id="3030833"/>
    <lineage>
        <taxon>Bacteria</taxon>
        <taxon>Pseudomonadati</taxon>
        <taxon>Pseudomonadota</taxon>
        <taxon>Gammaproteobacteria</taxon>
        <taxon>Pseudomonadales</taxon>
        <taxon>Marinobacteraceae</taxon>
        <taxon>Marinobacter</taxon>
    </lineage>
</organism>
<keyword evidence="1" id="KW-1133">Transmembrane helix</keyword>
<dbReference type="EMBL" id="JASSQD010000003">
    <property type="protein sequence ID" value="MDK9559234.1"/>
    <property type="molecule type" value="Genomic_DNA"/>
</dbReference>
<dbReference type="NCBIfam" id="TIGR00254">
    <property type="entry name" value="GGDEF"/>
    <property type="match status" value="1"/>
</dbReference>
<dbReference type="PANTHER" id="PTHR33121:SF79">
    <property type="entry name" value="CYCLIC DI-GMP PHOSPHODIESTERASE PDED-RELATED"/>
    <property type="match status" value="1"/>
</dbReference>
<dbReference type="CDD" id="cd18773">
    <property type="entry name" value="PDC1_HK_sensor"/>
    <property type="match status" value="1"/>
</dbReference>
<dbReference type="CDD" id="cd01948">
    <property type="entry name" value="EAL"/>
    <property type="match status" value="1"/>
</dbReference>
<dbReference type="InterPro" id="IPR050706">
    <property type="entry name" value="Cyclic-di-GMP_PDE-like"/>
</dbReference>
<dbReference type="CDD" id="cd01949">
    <property type="entry name" value="GGDEF"/>
    <property type="match status" value="1"/>
</dbReference>
<evidence type="ECO:0000313" key="4">
    <source>
        <dbReference type="EMBL" id="MDK9559234.1"/>
    </source>
</evidence>
<protein>
    <submittedName>
        <fullName evidence="4">EAL domain-containing protein</fullName>
    </submittedName>
</protein>
<dbReference type="PROSITE" id="PS50883">
    <property type="entry name" value="EAL"/>
    <property type="match status" value="1"/>
</dbReference>
<accession>A0ABT7HGW1</accession>
<dbReference type="Gene3D" id="3.30.450.20">
    <property type="entry name" value="PAS domain"/>
    <property type="match status" value="1"/>
</dbReference>
<feature type="domain" description="GGDEF" evidence="3">
    <location>
        <begin position="363"/>
        <end position="494"/>
    </location>
</feature>
<comment type="caution">
    <text evidence="4">The sequence shown here is derived from an EMBL/GenBank/DDBJ whole genome shotgun (WGS) entry which is preliminary data.</text>
</comment>
<keyword evidence="1" id="KW-0812">Transmembrane</keyword>
<feature type="domain" description="EAL" evidence="2">
    <location>
        <begin position="503"/>
        <end position="756"/>
    </location>
</feature>
<proteinExistence type="predicted"/>
<gene>
    <name evidence="4" type="ORF">QQF73_16485</name>
</gene>
<reference evidence="4 5" key="1">
    <citation type="submission" date="2023-05" db="EMBL/GenBank/DDBJ databases">
        <title>Marinobacter albus sp. nov., a marine bacterium isolated from sand in a coastal intertidal zone of huludao.</title>
        <authorList>
            <person name="Deng T."/>
        </authorList>
    </citation>
    <scope>NUCLEOTIDE SEQUENCE [LARGE SCALE GENOMIC DNA]</scope>
    <source>
        <strain evidence="4 5">M216</strain>
    </source>
</reference>
<keyword evidence="1" id="KW-0472">Membrane</keyword>
<keyword evidence="5" id="KW-1185">Reference proteome</keyword>
<dbReference type="PANTHER" id="PTHR33121">
    <property type="entry name" value="CYCLIC DI-GMP PHOSPHODIESTERASE PDEF"/>
    <property type="match status" value="1"/>
</dbReference>
<feature type="transmembrane region" description="Helical" evidence="1">
    <location>
        <begin position="297"/>
        <end position="319"/>
    </location>
</feature>
<dbReference type="SUPFAM" id="SSF141868">
    <property type="entry name" value="EAL domain-like"/>
    <property type="match status" value="1"/>
</dbReference>
<feature type="transmembrane region" description="Helical" evidence="1">
    <location>
        <begin position="12"/>
        <end position="31"/>
    </location>
</feature>
<dbReference type="SMART" id="SM00267">
    <property type="entry name" value="GGDEF"/>
    <property type="match status" value="1"/>
</dbReference>
<name>A0ABT7HGW1_9GAMM</name>
<dbReference type="RefSeq" id="WP_219868433.1">
    <property type="nucleotide sequence ID" value="NZ_JASSQD010000003.1"/>
</dbReference>
<dbReference type="Gene3D" id="3.30.70.270">
    <property type="match status" value="1"/>
</dbReference>
<dbReference type="PROSITE" id="PS50887">
    <property type="entry name" value="GGDEF"/>
    <property type="match status" value="1"/>
</dbReference>
<dbReference type="Proteomes" id="UP001223547">
    <property type="component" value="Unassembled WGS sequence"/>
</dbReference>
<evidence type="ECO:0000259" key="3">
    <source>
        <dbReference type="PROSITE" id="PS50887"/>
    </source>
</evidence>
<dbReference type="Gene3D" id="3.20.20.450">
    <property type="entry name" value="EAL domain"/>
    <property type="match status" value="1"/>
</dbReference>
<evidence type="ECO:0000259" key="2">
    <source>
        <dbReference type="PROSITE" id="PS50883"/>
    </source>
</evidence>
<dbReference type="InterPro" id="IPR029787">
    <property type="entry name" value="Nucleotide_cyclase"/>
</dbReference>
<dbReference type="InterPro" id="IPR035919">
    <property type="entry name" value="EAL_sf"/>
</dbReference>
<dbReference type="Pfam" id="PF00990">
    <property type="entry name" value="GGDEF"/>
    <property type="match status" value="1"/>
</dbReference>